<sequence length="133" mass="15083">MEVVVEKVEQIKTVLRNAARMKRVVPYGAIYGIFDDYFESSRAINHAIIWTTFESACGELASPKIAIYGSLLSKKSNGGLPGDGFFDLFKSIRRSEYNEITSGSRIESNQLSRAQMQEIVNIERQRVYDHISE</sequence>
<proteinExistence type="predicted"/>
<reference evidence="1" key="1">
    <citation type="submission" date="2022-09" db="EMBL/GenBank/DDBJ databases">
        <authorList>
            <person name="Li Z.-J."/>
        </authorList>
    </citation>
    <scope>NUCLEOTIDE SEQUENCE</scope>
    <source>
        <strain evidence="1">TGB10</strain>
        <plasmid evidence="1">unnamed</plasmid>
    </source>
</reference>
<gene>
    <name evidence="1" type="ORF">N7E60_16740</name>
</gene>
<evidence type="ECO:0000313" key="1">
    <source>
        <dbReference type="EMBL" id="WBA16381.1"/>
    </source>
</evidence>
<organism evidence="1 2">
    <name type="scientific">Salinivibrio proteolyticus</name>
    <dbReference type="NCBI Taxonomy" id="334715"/>
    <lineage>
        <taxon>Bacteria</taxon>
        <taxon>Pseudomonadati</taxon>
        <taxon>Pseudomonadota</taxon>
        <taxon>Gammaproteobacteria</taxon>
        <taxon>Vibrionales</taxon>
        <taxon>Vibrionaceae</taxon>
        <taxon>Salinivibrio</taxon>
    </lineage>
</organism>
<geneLocation type="plasmid" evidence="1 2">
    <name>unnamed</name>
</geneLocation>
<keyword evidence="2" id="KW-1185">Reference proteome</keyword>
<dbReference type="Proteomes" id="UP001164676">
    <property type="component" value="Plasmid unnamed"/>
</dbReference>
<keyword evidence="1" id="KW-0614">Plasmid</keyword>
<evidence type="ECO:0000313" key="2">
    <source>
        <dbReference type="Proteomes" id="UP001164676"/>
    </source>
</evidence>
<dbReference type="EMBL" id="CP114585">
    <property type="protein sequence ID" value="WBA16381.1"/>
    <property type="molecule type" value="Genomic_DNA"/>
</dbReference>
<dbReference type="RefSeq" id="WP_269598731.1">
    <property type="nucleotide sequence ID" value="NZ_CP114585.1"/>
</dbReference>
<name>A0ABY7LJJ1_9GAMM</name>
<accession>A0ABY7LJJ1</accession>
<protein>
    <submittedName>
        <fullName evidence="1">Uncharacterized protein</fullName>
    </submittedName>
</protein>